<keyword evidence="3" id="KW-0479">Metal-binding</keyword>
<dbReference type="EMBL" id="CP036432">
    <property type="protein sequence ID" value="QDV88205.1"/>
    <property type="molecule type" value="Genomic_DNA"/>
</dbReference>
<evidence type="ECO:0000256" key="7">
    <source>
        <dbReference type="SAM" id="SignalP"/>
    </source>
</evidence>
<gene>
    <name evidence="9" type="ORF">TBK1r_72370</name>
</gene>
<dbReference type="Pfam" id="PF00884">
    <property type="entry name" value="Sulfatase"/>
    <property type="match status" value="1"/>
</dbReference>
<dbReference type="SUPFAM" id="SSF53649">
    <property type="entry name" value="Alkaline phosphatase-like"/>
    <property type="match status" value="1"/>
</dbReference>
<proteinExistence type="inferred from homology"/>
<feature type="domain" description="Sulfatase N-terminal" evidence="8">
    <location>
        <begin position="43"/>
        <end position="385"/>
    </location>
</feature>
<dbReference type="GO" id="GO:0004065">
    <property type="term" value="F:arylsulfatase activity"/>
    <property type="evidence" value="ECO:0007669"/>
    <property type="project" value="UniProtKB-EC"/>
</dbReference>
<protein>
    <submittedName>
        <fullName evidence="9">Arylsulfatase</fullName>
        <ecNumber evidence="9">3.1.6.1</ecNumber>
    </submittedName>
</protein>
<evidence type="ECO:0000256" key="3">
    <source>
        <dbReference type="ARBA" id="ARBA00022723"/>
    </source>
</evidence>
<feature type="chain" id="PRO_5045462216" evidence="7">
    <location>
        <begin position="37"/>
        <end position="481"/>
    </location>
</feature>
<evidence type="ECO:0000256" key="6">
    <source>
        <dbReference type="ARBA" id="ARBA00022837"/>
    </source>
</evidence>
<comment type="cofactor">
    <cofactor evidence="1">
        <name>Ca(2+)</name>
        <dbReference type="ChEBI" id="CHEBI:29108"/>
    </cofactor>
</comment>
<reference evidence="9 10" key="1">
    <citation type="submission" date="2019-02" db="EMBL/GenBank/DDBJ databases">
        <title>Deep-cultivation of Planctomycetes and their phenomic and genomic characterization uncovers novel biology.</title>
        <authorList>
            <person name="Wiegand S."/>
            <person name="Jogler M."/>
            <person name="Boedeker C."/>
            <person name="Pinto D."/>
            <person name="Vollmers J."/>
            <person name="Rivas-Marin E."/>
            <person name="Kohn T."/>
            <person name="Peeters S.H."/>
            <person name="Heuer A."/>
            <person name="Rast P."/>
            <person name="Oberbeckmann S."/>
            <person name="Bunk B."/>
            <person name="Jeske O."/>
            <person name="Meyerdierks A."/>
            <person name="Storesund J.E."/>
            <person name="Kallscheuer N."/>
            <person name="Luecker S."/>
            <person name="Lage O.M."/>
            <person name="Pohl T."/>
            <person name="Merkel B.J."/>
            <person name="Hornburger P."/>
            <person name="Mueller R.-W."/>
            <person name="Bruemmer F."/>
            <person name="Labrenz M."/>
            <person name="Spormann A.M."/>
            <person name="Op den Camp H."/>
            <person name="Overmann J."/>
            <person name="Amann R."/>
            <person name="Jetten M.S.M."/>
            <person name="Mascher T."/>
            <person name="Medema M.H."/>
            <person name="Devos D.P."/>
            <person name="Kaster A.-K."/>
            <person name="Ovreas L."/>
            <person name="Rohde M."/>
            <person name="Galperin M.Y."/>
            <person name="Jogler C."/>
        </authorList>
    </citation>
    <scope>NUCLEOTIDE SEQUENCE [LARGE SCALE GENOMIC DNA]</scope>
    <source>
        <strain evidence="9 10">TBK1r</strain>
    </source>
</reference>
<organism evidence="9 10">
    <name type="scientific">Stieleria magnilauensis</name>
    <dbReference type="NCBI Taxonomy" id="2527963"/>
    <lineage>
        <taxon>Bacteria</taxon>
        <taxon>Pseudomonadati</taxon>
        <taxon>Planctomycetota</taxon>
        <taxon>Planctomycetia</taxon>
        <taxon>Pirellulales</taxon>
        <taxon>Pirellulaceae</taxon>
        <taxon>Stieleria</taxon>
    </lineage>
</organism>
<keyword evidence="10" id="KW-1185">Reference proteome</keyword>
<keyword evidence="4 7" id="KW-0732">Signal</keyword>
<dbReference type="Gene3D" id="3.40.720.10">
    <property type="entry name" value="Alkaline Phosphatase, subunit A"/>
    <property type="match status" value="1"/>
</dbReference>
<evidence type="ECO:0000313" key="9">
    <source>
        <dbReference type="EMBL" id="QDV88205.1"/>
    </source>
</evidence>
<comment type="similarity">
    <text evidence="2">Belongs to the sulfatase family.</text>
</comment>
<dbReference type="PANTHER" id="PTHR45953">
    <property type="entry name" value="IDURONATE 2-SULFATASE"/>
    <property type="match status" value="1"/>
</dbReference>
<name>A0ABX5Y363_9BACT</name>
<feature type="signal peptide" evidence="7">
    <location>
        <begin position="1"/>
        <end position="36"/>
    </location>
</feature>
<dbReference type="EC" id="3.1.6.1" evidence="9"/>
<accession>A0ABX5Y363</accession>
<dbReference type="InterPro" id="IPR000917">
    <property type="entry name" value="Sulfatase_N"/>
</dbReference>
<dbReference type="InterPro" id="IPR035874">
    <property type="entry name" value="IDS"/>
</dbReference>
<dbReference type="PANTHER" id="PTHR45953:SF1">
    <property type="entry name" value="IDURONATE 2-SULFATASE"/>
    <property type="match status" value="1"/>
</dbReference>
<evidence type="ECO:0000313" key="10">
    <source>
        <dbReference type="Proteomes" id="UP000318081"/>
    </source>
</evidence>
<evidence type="ECO:0000256" key="1">
    <source>
        <dbReference type="ARBA" id="ARBA00001913"/>
    </source>
</evidence>
<dbReference type="CDD" id="cd16030">
    <property type="entry name" value="iduronate-2-sulfatase"/>
    <property type="match status" value="1"/>
</dbReference>
<evidence type="ECO:0000259" key="8">
    <source>
        <dbReference type="Pfam" id="PF00884"/>
    </source>
</evidence>
<dbReference type="Proteomes" id="UP000318081">
    <property type="component" value="Chromosome"/>
</dbReference>
<evidence type="ECO:0000256" key="2">
    <source>
        <dbReference type="ARBA" id="ARBA00008779"/>
    </source>
</evidence>
<sequence length="481" mass="54015">MIDLYRSTPATTTTMIPRLLFACLAAFTFAPGIAAAQPPREIKNVVMIVADDLKASVLGCYGDEVCATPNLDRLARNGMVFQRAYCQGTWCLPSRISFMFGRYRDKENVSLGQHLQTHGFSSTRVGKIFHMRVPGDIIAGTDGQDHPECWSARFNSPGPEAHTPGEYACLNLNIVTRDLQNRQSTRMPHRMFVSVKGDADGTEQPDYKSASKAIELLKQSPERPFFLAVGLVRPHYPMVAPSEYFEPYGIERIKMPANWHDDTDDIPKLGIAKTNNRKNSIGKYPDNQKRMWAAYYASVTFMDHQVGRILDALEDSPHRDQTAVIFTSDHGYHLGEHGFWQKSNLHEEVIRVPLLIDAPGMPSGQTDSLAELVDLYPTICDLVGVPIAAAAEGTSLMPVLADSTASVKSEALSFQNGTSIRTDRWHMMRYNDDSEELYDMHNDPGETTNLANQSQYAEVLKGLRERLRERTDHFTERKTQR</sequence>
<evidence type="ECO:0000256" key="4">
    <source>
        <dbReference type="ARBA" id="ARBA00022729"/>
    </source>
</evidence>
<evidence type="ECO:0000256" key="5">
    <source>
        <dbReference type="ARBA" id="ARBA00022801"/>
    </source>
</evidence>
<keyword evidence="6" id="KW-0106">Calcium</keyword>
<keyword evidence="5 9" id="KW-0378">Hydrolase</keyword>
<dbReference type="InterPro" id="IPR017850">
    <property type="entry name" value="Alkaline_phosphatase_core_sf"/>
</dbReference>